<dbReference type="InterPro" id="IPR031692">
    <property type="entry name" value="EHD_N"/>
</dbReference>
<dbReference type="GO" id="GO:0010008">
    <property type="term" value="C:endosome membrane"/>
    <property type="evidence" value="ECO:0007669"/>
    <property type="project" value="UniProtKB-SubCell"/>
</dbReference>
<dbReference type="Pfam" id="PF16880">
    <property type="entry name" value="EHD_N"/>
    <property type="match status" value="1"/>
</dbReference>
<evidence type="ECO:0000256" key="6">
    <source>
        <dbReference type="SAM" id="MobiDB-lite"/>
    </source>
</evidence>
<keyword evidence="4" id="KW-0967">Endosome</keyword>
<sequence length="547" mass="61748">MRQRACIALLLLGLAAGQQQWSPSKHGGAPGAAPQRYPPNDAPPRYGTPPDRQPPPPPQRYPPDAYPPDAPRRPPQSYGPPPGYGAPPGYAPQQQPPPQQQQQQQRPPPPPAAPPAPPEQMGAEAVAPDAPPRPKEEDEEQDYLSEETHAEMFEHFDKEYFFGELKKLYKRRMLPLELASRFGHFASVPMGPADFDAKPMVLLLGQYSVGKTSFIRSLLGRDFPGIRIGPEPTTDRFLAVMRADDQDRIVPGNALAMRHDKPFAGLQGFGNAFLEKLQGAEVYGCPILDNVTLVDTPGVLSGAKQRLGRDYDFPQVVRWFAERSDMIVVMFDAHKLDISDELKATVDALRPHAQKLRVVLNKADQVTPQQLLRVYGALMWQLGRVVSTPEVVRVHLGSFWDRPLDHRRGSDTALLSRERDDLLDELRNLPKNAVLRRINELSRRARKLKVHCYLIHYLRKQMPQFFGKEEKQQKLLADLPRQFAKCANRYGLTRGDFPDVDDFREALLEIDDLSKFPKLDKSKVAEMDRMFATDIPQLLEKAMAARR</sequence>
<dbReference type="InterPro" id="IPR027417">
    <property type="entry name" value="P-loop_NTPase"/>
</dbReference>
<dbReference type="Gene3D" id="1.10.268.20">
    <property type="match status" value="1"/>
</dbReference>
<keyword evidence="3" id="KW-1003">Cell membrane</keyword>
<dbReference type="SUPFAM" id="SSF52540">
    <property type="entry name" value="P-loop containing nucleoside triphosphate hydrolases"/>
    <property type="match status" value="1"/>
</dbReference>
<dbReference type="GO" id="GO:0005886">
    <property type="term" value="C:plasma membrane"/>
    <property type="evidence" value="ECO:0007669"/>
    <property type="project" value="UniProtKB-SubCell"/>
</dbReference>
<dbReference type="GO" id="GO:0016197">
    <property type="term" value="P:endosomal transport"/>
    <property type="evidence" value="ECO:0007669"/>
    <property type="project" value="TreeGrafter"/>
</dbReference>
<protein>
    <recommendedName>
        <fullName evidence="8">Dynamin-type G domain-containing protein</fullName>
    </recommendedName>
</protein>
<keyword evidence="5" id="KW-0472">Membrane</keyword>
<accession>A0A8J2T2X1</accession>
<feature type="signal peptide" evidence="7">
    <location>
        <begin position="1"/>
        <end position="17"/>
    </location>
</feature>
<dbReference type="PANTHER" id="PTHR11216:SF31">
    <property type="entry name" value="AT21416P"/>
    <property type="match status" value="1"/>
</dbReference>
<feature type="compositionally biased region" description="Pro residues" evidence="6">
    <location>
        <begin position="106"/>
        <end position="118"/>
    </location>
</feature>
<dbReference type="GO" id="GO:0005525">
    <property type="term" value="F:GTP binding"/>
    <property type="evidence" value="ECO:0007669"/>
    <property type="project" value="InterPro"/>
</dbReference>
<evidence type="ECO:0000259" key="8">
    <source>
        <dbReference type="PROSITE" id="PS51718"/>
    </source>
</evidence>
<evidence type="ECO:0000256" key="1">
    <source>
        <dbReference type="ARBA" id="ARBA00004413"/>
    </source>
</evidence>
<dbReference type="PROSITE" id="PS51718">
    <property type="entry name" value="G_DYNAMIN_2"/>
    <property type="match status" value="1"/>
</dbReference>
<dbReference type="AlphaFoldDB" id="A0A8J2T2X1"/>
<dbReference type="InterPro" id="IPR022812">
    <property type="entry name" value="Dynamin"/>
</dbReference>
<organism evidence="9 10">
    <name type="scientific">Pelagomonas calceolata</name>
    <dbReference type="NCBI Taxonomy" id="35677"/>
    <lineage>
        <taxon>Eukaryota</taxon>
        <taxon>Sar</taxon>
        <taxon>Stramenopiles</taxon>
        <taxon>Ochrophyta</taxon>
        <taxon>Pelagophyceae</taxon>
        <taxon>Pelagomonadales</taxon>
        <taxon>Pelagomonadaceae</taxon>
        <taxon>Pelagomonas</taxon>
    </lineage>
</organism>
<name>A0A8J2T2X1_9STRA</name>
<proteinExistence type="predicted"/>
<dbReference type="CDD" id="cd09913">
    <property type="entry name" value="EHD"/>
    <property type="match status" value="1"/>
</dbReference>
<evidence type="ECO:0000256" key="7">
    <source>
        <dbReference type="SAM" id="SignalP"/>
    </source>
</evidence>
<feature type="chain" id="PRO_5035307126" description="Dynamin-type G domain-containing protein" evidence="7">
    <location>
        <begin position="18"/>
        <end position="547"/>
    </location>
</feature>
<gene>
    <name evidence="9" type="ORF">PECAL_6P13990</name>
</gene>
<evidence type="ECO:0000256" key="4">
    <source>
        <dbReference type="ARBA" id="ARBA00022753"/>
    </source>
</evidence>
<dbReference type="Proteomes" id="UP000789595">
    <property type="component" value="Unassembled WGS sequence"/>
</dbReference>
<reference evidence="9" key="1">
    <citation type="submission" date="2021-11" db="EMBL/GenBank/DDBJ databases">
        <authorList>
            <consortium name="Genoscope - CEA"/>
            <person name="William W."/>
        </authorList>
    </citation>
    <scope>NUCLEOTIDE SEQUENCE</scope>
</reference>
<keyword evidence="7" id="KW-0732">Signal</keyword>
<dbReference type="InterPro" id="IPR045063">
    <property type="entry name" value="Dynamin_N"/>
</dbReference>
<evidence type="ECO:0000256" key="5">
    <source>
        <dbReference type="ARBA" id="ARBA00023136"/>
    </source>
</evidence>
<dbReference type="InterPro" id="IPR030381">
    <property type="entry name" value="G_DYNAMIN_dom"/>
</dbReference>
<comment type="caution">
    <text evidence="9">The sequence shown here is derived from an EMBL/GenBank/DDBJ whole genome shotgun (WGS) entry which is preliminary data.</text>
</comment>
<dbReference type="Pfam" id="PF18150">
    <property type="entry name" value="DUF5600"/>
    <property type="match status" value="1"/>
</dbReference>
<feature type="compositionally biased region" description="Pro residues" evidence="6">
    <location>
        <begin position="51"/>
        <end position="85"/>
    </location>
</feature>
<dbReference type="Gene3D" id="3.40.50.300">
    <property type="entry name" value="P-loop containing nucleotide triphosphate hydrolases"/>
    <property type="match status" value="1"/>
</dbReference>
<evidence type="ECO:0000313" key="9">
    <source>
        <dbReference type="EMBL" id="CAH0379761.1"/>
    </source>
</evidence>
<feature type="domain" description="Dynamin-type G" evidence="8">
    <location>
        <begin position="195"/>
        <end position="435"/>
    </location>
</feature>
<feature type="region of interest" description="Disordered" evidence="6">
    <location>
        <begin position="19"/>
        <end position="144"/>
    </location>
</feature>
<dbReference type="EMBL" id="CAKKNE010000006">
    <property type="protein sequence ID" value="CAH0379761.1"/>
    <property type="molecule type" value="Genomic_DNA"/>
</dbReference>
<dbReference type="Pfam" id="PF00350">
    <property type="entry name" value="Dynamin_N"/>
    <property type="match status" value="1"/>
</dbReference>
<dbReference type="GO" id="GO:0006897">
    <property type="term" value="P:endocytosis"/>
    <property type="evidence" value="ECO:0007669"/>
    <property type="project" value="TreeGrafter"/>
</dbReference>
<evidence type="ECO:0000256" key="2">
    <source>
        <dbReference type="ARBA" id="ARBA00004481"/>
    </source>
</evidence>
<evidence type="ECO:0000256" key="3">
    <source>
        <dbReference type="ARBA" id="ARBA00022475"/>
    </source>
</evidence>
<dbReference type="OrthoDB" id="1716625at2759"/>
<dbReference type="PRINTS" id="PR00195">
    <property type="entry name" value="DYNAMIN"/>
</dbReference>
<dbReference type="PANTHER" id="PTHR11216">
    <property type="entry name" value="EH DOMAIN"/>
    <property type="match status" value="1"/>
</dbReference>
<comment type="subcellular location">
    <subcellularLocation>
        <location evidence="1">Cell membrane</location>
        <topology evidence="1">Peripheral membrane protein</topology>
        <orientation evidence="1">Cytoplasmic side</orientation>
    </subcellularLocation>
    <subcellularLocation>
        <location evidence="2">Endosome membrane</location>
        <topology evidence="2">Peripheral membrane protein</topology>
    </subcellularLocation>
</comment>
<dbReference type="InterPro" id="IPR040990">
    <property type="entry name" value="DUF5600"/>
</dbReference>
<evidence type="ECO:0000313" key="10">
    <source>
        <dbReference type="Proteomes" id="UP000789595"/>
    </source>
</evidence>
<keyword evidence="10" id="KW-1185">Reference proteome</keyword>